<evidence type="ECO:0000313" key="2">
    <source>
        <dbReference type="EMBL" id="GJS70452.1"/>
    </source>
</evidence>
<feature type="compositionally biased region" description="Basic and acidic residues" evidence="1">
    <location>
        <begin position="253"/>
        <end position="266"/>
    </location>
</feature>
<evidence type="ECO:0000313" key="3">
    <source>
        <dbReference type="Proteomes" id="UP001151760"/>
    </source>
</evidence>
<dbReference type="EMBL" id="BQNB010009936">
    <property type="protein sequence ID" value="GJS70452.1"/>
    <property type="molecule type" value="Genomic_DNA"/>
</dbReference>
<name>A0ABQ4Y0A0_9ASTR</name>
<protein>
    <submittedName>
        <fullName evidence="2">Uncharacterized protein</fullName>
    </submittedName>
</protein>
<sequence length="277" mass="31429">MLLLQMKKFSLSSKNLGTKETSNLSLTWLLIKCTNHEEPLLQSSISVYMGKSLVLIRSDSREDKYYGVLYGALLPEGMTNQKMRDYPAYKTYLAFATGAATPKKVRKFKKHVPLSKKKALVAVEEPIEKPFKKRAAKRYGSCEGADFESEDPDEPKGKSINISEGTSLKLVVSDVSKADSSKSEYESWGDSDDDNDDDKQSNDERSEYDDDDKAADINKTDDGEEDDFVHTPDNYVPTDDEEFDLINKEMYSDVNVELKDSEREDERKDDEEMTDAK</sequence>
<proteinExistence type="predicted"/>
<accession>A0ABQ4Y0A0</accession>
<organism evidence="2 3">
    <name type="scientific">Tanacetum coccineum</name>
    <dbReference type="NCBI Taxonomy" id="301880"/>
    <lineage>
        <taxon>Eukaryota</taxon>
        <taxon>Viridiplantae</taxon>
        <taxon>Streptophyta</taxon>
        <taxon>Embryophyta</taxon>
        <taxon>Tracheophyta</taxon>
        <taxon>Spermatophyta</taxon>
        <taxon>Magnoliopsida</taxon>
        <taxon>eudicotyledons</taxon>
        <taxon>Gunneridae</taxon>
        <taxon>Pentapetalae</taxon>
        <taxon>asterids</taxon>
        <taxon>campanulids</taxon>
        <taxon>Asterales</taxon>
        <taxon>Asteraceae</taxon>
        <taxon>Asteroideae</taxon>
        <taxon>Anthemideae</taxon>
        <taxon>Anthemidinae</taxon>
        <taxon>Tanacetum</taxon>
    </lineage>
</organism>
<keyword evidence="3" id="KW-1185">Reference proteome</keyword>
<gene>
    <name evidence="2" type="ORF">Tco_0703293</name>
</gene>
<feature type="region of interest" description="Disordered" evidence="1">
    <location>
        <begin position="179"/>
        <end position="240"/>
    </location>
</feature>
<reference evidence="2" key="1">
    <citation type="journal article" date="2022" name="Int. J. Mol. Sci.">
        <title>Draft Genome of Tanacetum Coccineum: Genomic Comparison of Closely Related Tanacetum-Family Plants.</title>
        <authorList>
            <person name="Yamashiro T."/>
            <person name="Shiraishi A."/>
            <person name="Nakayama K."/>
            <person name="Satake H."/>
        </authorList>
    </citation>
    <scope>NUCLEOTIDE SEQUENCE</scope>
</reference>
<comment type="caution">
    <text evidence="2">The sequence shown here is derived from an EMBL/GenBank/DDBJ whole genome shotgun (WGS) entry which is preliminary data.</text>
</comment>
<feature type="compositionally biased region" description="Acidic residues" evidence="1">
    <location>
        <begin position="267"/>
        <end position="277"/>
    </location>
</feature>
<reference evidence="2" key="2">
    <citation type="submission" date="2022-01" db="EMBL/GenBank/DDBJ databases">
        <authorList>
            <person name="Yamashiro T."/>
            <person name="Shiraishi A."/>
            <person name="Satake H."/>
            <person name="Nakayama K."/>
        </authorList>
    </citation>
    <scope>NUCLEOTIDE SEQUENCE</scope>
</reference>
<feature type="region of interest" description="Disordered" evidence="1">
    <location>
        <begin position="253"/>
        <end position="277"/>
    </location>
</feature>
<feature type="region of interest" description="Disordered" evidence="1">
    <location>
        <begin position="143"/>
        <end position="162"/>
    </location>
</feature>
<feature type="compositionally biased region" description="Acidic residues" evidence="1">
    <location>
        <begin position="187"/>
        <end position="197"/>
    </location>
</feature>
<dbReference type="Proteomes" id="UP001151760">
    <property type="component" value="Unassembled WGS sequence"/>
</dbReference>
<evidence type="ECO:0000256" key="1">
    <source>
        <dbReference type="SAM" id="MobiDB-lite"/>
    </source>
</evidence>